<sequence>MFIFGAAIDLPVTQAAAVEDEVVSELHGKSVTTPSASVVATVSYSDMPEFCYDLRMNTMGLLVHMDSLQLVFLVRTLPICPAGAPTVQCGACSTVTKVYPQGHPTYVDSFANSSVRARSLGGI</sequence>
<proteinExistence type="predicted"/>
<evidence type="ECO:0000313" key="1">
    <source>
        <dbReference type="EMBL" id="KAF3339619.1"/>
    </source>
</evidence>
<reference evidence="1" key="1">
    <citation type="submission" date="2020-01" db="EMBL/GenBank/DDBJ databases">
        <title>Genome sequence of Kobresia littledalei, the first chromosome-level genome in the family Cyperaceae.</title>
        <authorList>
            <person name="Qu G."/>
        </authorList>
    </citation>
    <scope>NUCLEOTIDE SEQUENCE</scope>
    <source>
        <strain evidence="1">C.B.Clarke</strain>
        <tissue evidence="1">Leaf</tissue>
    </source>
</reference>
<name>A0A833RUV7_9POAL</name>
<evidence type="ECO:0000313" key="2">
    <source>
        <dbReference type="Proteomes" id="UP000623129"/>
    </source>
</evidence>
<dbReference type="EMBL" id="SWLB01000003">
    <property type="protein sequence ID" value="KAF3339619.1"/>
    <property type="molecule type" value="Genomic_DNA"/>
</dbReference>
<gene>
    <name evidence="1" type="ORF">FCM35_KLT15390</name>
</gene>
<dbReference type="AlphaFoldDB" id="A0A833RUV7"/>
<dbReference type="Proteomes" id="UP000623129">
    <property type="component" value="Unassembled WGS sequence"/>
</dbReference>
<protein>
    <submittedName>
        <fullName evidence="1">Uncharacterized protein</fullName>
    </submittedName>
</protein>
<comment type="caution">
    <text evidence="1">The sequence shown here is derived from an EMBL/GenBank/DDBJ whole genome shotgun (WGS) entry which is preliminary data.</text>
</comment>
<keyword evidence="2" id="KW-1185">Reference proteome</keyword>
<accession>A0A833RUV7</accession>
<organism evidence="1 2">
    <name type="scientific">Carex littledalei</name>
    <dbReference type="NCBI Taxonomy" id="544730"/>
    <lineage>
        <taxon>Eukaryota</taxon>
        <taxon>Viridiplantae</taxon>
        <taxon>Streptophyta</taxon>
        <taxon>Embryophyta</taxon>
        <taxon>Tracheophyta</taxon>
        <taxon>Spermatophyta</taxon>
        <taxon>Magnoliopsida</taxon>
        <taxon>Liliopsida</taxon>
        <taxon>Poales</taxon>
        <taxon>Cyperaceae</taxon>
        <taxon>Cyperoideae</taxon>
        <taxon>Cariceae</taxon>
        <taxon>Carex</taxon>
        <taxon>Carex subgen. Euthyceras</taxon>
    </lineage>
</organism>